<evidence type="ECO:0000313" key="2">
    <source>
        <dbReference type="Proteomes" id="UP001055093"/>
    </source>
</evidence>
<protein>
    <submittedName>
        <fullName evidence="1">Uncharacterized protein</fullName>
    </submittedName>
</protein>
<organism evidence="1 2">
    <name type="scientific">Methylorubrum suomiense</name>
    <dbReference type="NCBI Taxonomy" id="144191"/>
    <lineage>
        <taxon>Bacteria</taxon>
        <taxon>Pseudomonadati</taxon>
        <taxon>Pseudomonadota</taxon>
        <taxon>Alphaproteobacteria</taxon>
        <taxon>Hyphomicrobiales</taxon>
        <taxon>Methylobacteriaceae</taxon>
        <taxon>Methylorubrum</taxon>
    </lineage>
</organism>
<gene>
    <name evidence="1" type="ORF">BGCPKDLD_0726</name>
</gene>
<evidence type="ECO:0000313" key="1">
    <source>
        <dbReference type="EMBL" id="GJE74157.1"/>
    </source>
</evidence>
<reference evidence="1" key="2">
    <citation type="submission" date="2021-08" db="EMBL/GenBank/DDBJ databases">
        <authorList>
            <person name="Tani A."/>
            <person name="Ola A."/>
            <person name="Ogura Y."/>
            <person name="Katsura K."/>
            <person name="Hayashi T."/>
        </authorList>
    </citation>
    <scope>NUCLEOTIDE SEQUENCE</scope>
    <source>
        <strain evidence="1">DSM 14458</strain>
    </source>
</reference>
<comment type="caution">
    <text evidence="1">The sequence shown here is derived from an EMBL/GenBank/DDBJ whole genome shotgun (WGS) entry which is preliminary data.</text>
</comment>
<proteinExistence type="predicted"/>
<dbReference type="RefSeq" id="WP_238307470.1">
    <property type="nucleotide sequence ID" value="NZ_BPRE01000002.1"/>
</dbReference>
<accession>A0ABQ4UPH9</accession>
<name>A0ABQ4UPH9_9HYPH</name>
<sequence>MWRETTELDKAIAFEAIRGRLPDVWTLLDIVESADPPENTVEDSPSHRTFAAREGWSVTFFYDVGELDYIDNIISPDNLVIEPWEWPYGAPGRNTLMGWGSVGCRARLMSLDEERPVRTIDCTALQGDLAVDEDEKDGIMFGHIDLIGGYPEWDASVVRRTPVPAKEAA</sequence>
<dbReference type="EMBL" id="BPRE01000002">
    <property type="protein sequence ID" value="GJE74157.1"/>
    <property type="molecule type" value="Genomic_DNA"/>
</dbReference>
<reference evidence="1" key="1">
    <citation type="journal article" date="2021" name="Front. Microbiol.">
        <title>Comprehensive Comparative Genomics and Phenotyping of Methylobacterium Species.</title>
        <authorList>
            <person name="Alessa O."/>
            <person name="Ogura Y."/>
            <person name="Fujitani Y."/>
            <person name="Takami H."/>
            <person name="Hayashi T."/>
            <person name="Sahin N."/>
            <person name="Tani A."/>
        </authorList>
    </citation>
    <scope>NUCLEOTIDE SEQUENCE</scope>
    <source>
        <strain evidence="1">DSM 14458</strain>
    </source>
</reference>
<dbReference type="Proteomes" id="UP001055093">
    <property type="component" value="Unassembled WGS sequence"/>
</dbReference>
<keyword evidence="2" id="KW-1185">Reference proteome</keyword>